<dbReference type="SUPFAM" id="SSF51905">
    <property type="entry name" value="FAD/NAD(P)-binding domain"/>
    <property type="match status" value="1"/>
</dbReference>
<evidence type="ECO:0000256" key="3">
    <source>
        <dbReference type="ARBA" id="ARBA00022630"/>
    </source>
</evidence>
<evidence type="ECO:0000313" key="11">
    <source>
        <dbReference type="EMBL" id="KDQ32753.1"/>
    </source>
</evidence>
<dbReference type="PIRSF" id="PIRSF000137">
    <property type="entry name" value="Alcohol_oxidase"/>
    <property type="match status" value="1"/>
</dbReference>
<dbReference type="OrthoDB" id="269227at2759"/>
<feature type="chain" id="PRO_5001642685" description="Glucose-methanol-choline oxidoreductase N-terminal domain-containing protein" evidence="8">
    <location>
        <begin position="21"/>
        <end position="593"/>
    </location>
</feature>
<dbReference type="VEuPathDB" id="FungiDB:PLEOSDRAFT_1098737"/>
<evidence type="ECO:0000256" key="4">
    <source>
        <dbReference type="ARBA" id="ARBA00022827"/>
    </source>
</evidence>
<dbReference type="Proteomes" id="UP000027073">
    <property type="component" value="Unassembled WGS sequence"/>
</dbReference>
<feature type="binding site" evidence="6">
    <location>
        <position position="116"/>
    </location>
    <ligand>
        <name>FAD</name>
        <dbReference type="ChEBI" id="CHEBI:57692"/>
    </ligand>
</feature>
<dbReference type="SMR" id="A0A067NXG1"/>
<dbReference type="PANTHER" id="PTHR11552">
    <property type="entry name" value="GLUCOSE-METHANOL-CHOLINE GMC OXIDOREDUCTASE"/>
    <property type="match status" value="1"/>
</dbReference>
<evidence type="ECO:0000259" key="9">
    <source>
        <dbReference type="PROSITE" id="PS00623"/>
    </source>
</evidence>
<organism evidence="11 12">
    <name type="scientific">Pleurotus ostreatus (strain PC15)</name>
    <name type="common">Oyster mushroom</name>
    <dbReference type="NCBI Taxonomy" id="1137138"/>
    <lineage>
        <taxon>Eukaryota</taxon>
        <taxon>Fungi</taxon>
        <taxon>Dikarya</taxon>
        <taxon>Basidiomycota</taxon>
        <taxon>Agaricomycotina</taxon>
        <taxon>Agaricomycetes</taxon>
        <taxon>Agaricomycetidae</taxon>
        <taxon>Agaricales</taxon>
        <taxon>Pleurotineae</taxon>
        <taxon>Pleurotaceae</taxon>
        <taxon>Pleurotus</taxon>
    </lineage>
</organism>
<keyword evidence="3 7" id="KW-0285">Flavoprotein</keyword>
<dbReference type="EMBL" id="KL198004">
    <property type="protein sequence ID" value="KDQ32753.1"/>
    <property type="molecule type" value="Genomic_DNA"/>
</dbReference>
<gene>
    <name evidence="11" type="ORF">PLEOSDRAFT_1098737</name>
</gene>
<feature type="active site" description="Proton acceptor" evidence="5">
    <location>
        <position position="572"/>
    </location>
</feature>
<dbReference type="InterPro" id="IPR012132">
    <property type="entry name" value="GMC_OxRdtase"/>
</dbReference>
<keyword evidence="4 6" id="KW-0274">FAD</keyword>
<evidence type="ECO:0000256" key="1">
    <source>
        <dbReference type="ARBA" id="ARBA00001974"/>
    </source>
</evidence>
<feature type="domain" description="Glucose-methanol-choline oxidoreductase N-terminal" evidence="10">
    <location>
        <begin position="304"/>
        <end position="318"/>
    </location>
</feature>
<dbReference type="Pfam" id="PF05199">
    <property type="entry name" value="GMC_oxred_C"/>
    <property type="match status" value="1"/>
</dbReference>
<dbReference type="PROSITE" id="PS00624">
    <property type="entry name" value="GMC_OXRED_2"/>
    <property type="match status" value="1"/>
</dbReference>
<feature type="signal peptide" evidence="8">
    <location>
        <begin position="1"/>
        <end position="20"/>
    </location>
</feature>
<dbReference type="PANTHER" id="PTHR11552:SF147">
    <property type="entry name" value="CHOLINE DEHYDROGENASE, MITOCHONDRIAL"/>
    <property type="match status" value="1"/>
</dbReference>
<dbReference type="Gene3D" id="3.30.560.10">
    <property type="entry name" value="Glucose Oxidase, domain 3"/>
    <property type="match status" value="1"/>
</dbReference>
<dbReference type="InterPro" id="IPR000172">
    <property type="entry name" value="GMC_OxRdtase_N"/>
</dbReference>
<evidence type="ECO:0000313" key="12">
    <source>
        <dbReference type="Proteomes" id="UP000027073"/>
    </source>
</evidence>
<dbReference type="InterPro" id="IPR007867">
    <property type="entry name" value="GMC_OxRtase_C"/>
</dbReference>
<evidence type="ECO:0000256" key="8">
    <source>
        <dbReference type="SAM" id="SignalP"/>
    </source>
</evidence>
<dbReference type="GO" id="GO:0050660">
    <property type="term" value="F:flavin adenine dinucleotide binding"/>
    <property type="evidence" value="ECO:0007669"/>
    <property type="project" value="InterPro"/>
</dbReference>
<dbReference type="AlphaFoldDB" id="A0A067NXG1"/>
<dbReference type="SUPFAM" id="SSF54373">
    <property type="entry name" value="FAD-linked reductases, C-terminal domain"/>
    <property type="match status" value="1"/>
</dbReference>
<feature type="binding site" evidence="6">
    <location>
        <begin position="124"/>
        <end position="127"/>
    </location>
    <ligand>
        <name>FAD</name>
        <dbReference type="ChEBI" id="CHEBI:57692"/>
    </ligand>
</feature>
<accession>A0A067NXG1</accession>
<dbReference type="GO" id="GO:0016614">
    <property type="term" value="F:oxidoreductase activity, acting on CH-OH group of donors"/>
    <property type="evidence" value="ECO:0007669"/>
    <property type="project" value="InterPro"/>
</dbReference>
<dbReference type="InterPro" id="IPR036188">
    <property type="entry name" value="FAD/NAD-bd_sf"/>
</dbReference>
<name>A0A067NXG1_PLEO1</name>
<dbReference type="HOGENOM" id="CLU_002865_6_3_1"/>
<feature type="domain" description="Glucose-methanol-choline oxidoreductase N-terminal" evidence="9">
    <location>
        <begin position="114"/>
        <end position="137"/>
    </location>
</feature>
<evidence type="ECO:0000259" key="10">
    <source>
        <dbReference type="PROSITE" id="PS00624"/>
    </source>
</evidence>
<dbReference type="InParanoid" id="A0A067NXG1"/>
<evidence type="ECO:0000256" key="6">
    <source>
        <dbReference type="PIRSR" id="PIRSR000137-2"/>
    </source>
</evidence>
<comment type="cofactor">
    <cofactor evidence="1 6">
        <name>FAD</name>
        <dbReference type="ChEBI" id="CHEBI:57692"/>
    </cofactor>
</comment>
<evidence type="ECO:0000256" key="5">
    <source>
        <dbReference type="PIRSR" id="PIRSR000137-1"/>
    </source>
</evidence>
<dbReference type="STRING" id="1137138.A0A067NXG1"/>
<keyword evidence="8" id="KW-0732">Signal</keyword>
<evidence type="ECO:0000256" key="2">
    <source>
        <dbReference type="ARBA" id="ARBA00010790"/>
    </source>
</evidence>
<protein>
    <recommendedName>
        <fullName evidence="9 10">Glucose-methanol-choline oxidoreductase N-terminal domain-containing protein</fullName>
    </recommendedName>
</protein>
<dbReference type="PROSITE" id="PS00623">
    <property type="entry name" value="GMC_OXRED_1"/>
    <property type="match status" value="1"/>
</dbReference>
<reference evidence="12" key="1">
    <citation type="journal article" date="2014" name="Proc. Natl. Acad. Sci. U.S.A.">
        <title>Extensive sampling of basidiomycete genomes demonstrates inadequacy of the white-rot/brown-rot paradigm for wood decay fungi.</title>
        <authorList>
            <person name="Riley R."/>
            <person name="Salamov A.A."/>
            <person name="Brown D.W."/>
            <person name="Nagy L.G."/>
            <person name="Floudas D."/>
            <person name="Held B.W."/>
            <person name="Levasseur A."/>
            <person name="Lombard V."/>
            <person name="Morin E."/>
            <person name="Otillar R."/>
            <person name="Lindquist E.A."/>
            <person name="Sun H."/>
            <person name="LaButti K.M."/>
            <person name="Schmutz J."/>
            <person name="Jabbour D."/>
            <person name="Luo H."/>
            <person name="Baker S.E."/>
            <person name="Pisabarro A.G."/>
            <person name="Walton J.D."/>
            <person name="Blanchette R.A."/>
            <person name="Henrissat B."/>
            <person name="Martin F."/>
            <person name="Cullen D."/>
            <person name="Hibbett D.S."/>
            <person name="Grigoriev I.V."/>
        </authorList>
    </citation>
    <scope>NUCLEOTIDE SEQUENCE [LARGE SCALE GENOMIC DNA]</scope>
    <source>
        <strain evidence="12">PC15</strain>
    </source>
</reference>
<evidence type="ECO:0000256" key="7">
    <source>
        <dbReference type="RuleBase" id="RU003968"/>
    </source>
</evidence>
<dbReference type="Pfam" id="PF00732">
    <property type="entry name" value="GMC_oxred_N"/>
    <property type="match status" value="1"/>
</dbReference>
<comment type="similarity">
    <text evidence="2 7">Belongs to the GMC oxidoreductase family.</text>
</comment>
<feature type="active site" description="Proton donor" evidence="5">
    <location>
        <position position="534"/>
    </location>
</feature>
<sequence length="593" mass="63517">MFPTFSLLSLALLAAKGAIGALLTDPTQLTTTTYDYVIVGAGTAGSVLAARLTEDAHVRVLVVEAGRSNEGPDNANIRIPFNAPLASPGTSFDWNFTTVDQPSLNNEPEPYPRGKVLGGSSSINYMVYTRGSADDYDRLAAIAGDDGWTWENLHPYILKHSSIVAPADGHDTTGEFDPAWHGNGPLLTSVAGYPAVIDPLVIGTTQEAAEFPYNVDGNSGNPLGISWAQSTIANGTRQSSAIAYLWPALNRPNLDVLIHTQATRLIQTGRTGATPIFRSVEFATGPSAPRFRATARREVILSAGSVGTPQLLQLSGIGNRDALSALGINTIVNNPDVGEHLQDHPFIPLQWEVTSNETFDQLFYNADLSAAALNQWNTDRTGPLSTNPVMNHIGFLRIPDDNAIWQENEDPSAGPNSPHYEIAFGNCFVTTSAQTVPSSGGFMTITPIVVSPSSRGYVRLSTSNPFDAPLIDPGFFSDDLDMAIMIEAVKASQRYVATSSWSNFIIGPYIDSANTTTPEGIIEYTRQRTATTRHPTGTAQVGKVVNGDLTVKDISGVRIVDASIFPHVPSAHTQAPTYIIAERAADLIKAAYH</sequence>
<proteinExistence type="inferred from homology"/>
<dbReference type="Gene3D" id="3.50.50.60">
    <property type="entry name" value="FAD/NAD(P)-binding domain"/>
    <property type="match status" value="1"/>
</dbReference>